<keyword evidence="4" id="KW-0645">Protease</keyword>
<dbReference type="GO" id="GO:0004181">
    <property type="term" value="F:metallocarboxypeptidase activity"/>
    <property type="evidence" value="ECO:0007669"/>
    <property type="project" value="InterPro"/>
</dbReference>
<evidence type="ECO:0000259" key="13">
    <source>
        <dbReference type="PROSITE" id="PS50853"/>
    </source>
</evidence>
<evidence type="ECO:0000256" key="2">
    <source>
        <dbReference type="ARBA" id="ARBA00005988"/>
    </source>
</evidence>
<dbReference type="CDD" id="cd00063">
    <property type="entry name" value="FN3"/>
    <property type="match status" value="1"/>
</dbReference>
<dbReference type="InterPro" id="IPR057246">
    <property type="entry name" value="CARBOXYPEPT_ZN_1"/>
</dbReference>
<dbReference type="EMBL" id="CP054493">
    <property type="protein sequence ID" value="QOY55058.1"/>
    <property type="molecule type" value="Genomic_DNA"/>
</dbReference>
<dbReference type="SMART" id="SM00631">
    <property type="entry name" value="Zn_pept"/>
    <property type="match status" value="1"/>
</dbReference>
<dbReference type="GO" id="GO:0006508">
    <property type="term" value="P:proteolysis"/>
    <property type="evidence" value="ECO:0007669"/>
    <property type="project" value="UniProtKB-KW"/>
</dbReference>
<evidence type="ECO:0000256" key="5">
    <source>
        <dbReference type="ARBA" id="ARBA00022723"/>
    </source>
</evidence>
<name>A0A7S7M135_9BACT</name>
<evidence type="ECO:0000256" key="6">
    <source>
        <dbReference type="ARBA" id="ARBA00022729"/>
    </source>
</evidence>
<dbReference type="InterPro" id="IPR036116">
    <property type="entry name" value="FN3_sf"/>
</dbReference>
<dbReference type="PANTHER" id="PTHR11705:SF143">
    <property type="entry name" value="SLL0236 PROTEIN"/>
    <property type="match status" value="1"/>
</dbReference>
<keyword evidence="7" id="KW-0378">Hydrolase</keyword>
<keyword evidence="6" id="KW-0732">Signal</keyword>
<dbReference type="Gene3D" id="2.60.40.10">
    <property type="entry name" value="Immunoglobulins"/>
    <property type="match status" value="1"/>
</dbReference>
<dbReference type="PANTHER" id="PTHR11705">
    <property type="entry name" value="PROTEASE FAMILY M14 CARBOXYPEPTIDASE A,B"/>
    <property type="match status" value="1"/>
</dbReference>
<feature type="domain" description="Fibronectin type-III" evidence="13">
    <location>
        <begin position="303"/>
        <end position="396"/>
    </location>
</feature>
<evidence type="ECO:0000256" key="7">
    <source>
        <dbReference type="ARBA" id="ARBA00022801"/>
    </source>
</evidence>
<comment type="catalytic activity">
    <reaction evidence="10">
        <text>Releases a C-terminal residue, which may be hydrophobic or positively charged.</text>
        <dbReference type="EC" id="3.4.17.18"/>
    </reaction>
</comment>
<sequence>MRQQYSSYGECIEFFESAQKSNPNLFKVESIGKTWENRDIIAVSITKDINTHLDKPALFYTGTIHAREWVGIELSLRFAKYILDHIDYDPQLNDILNRATLYMIPCANPDGFEYSRNHFSFWRKNRRKNVDGSFGVDLNRNFSVGFTTNNETTSNVYSGPSAFSEPETVAIRDFVLSHKNITIALDYHSQGNVFFPAHNFIHEDAVDAVDLNLLAGNMAEEIRKESGREYGIHMGKPPVHLISGSGREFYYSQGALSIVAEVGTRNISDYIEHMSENLDENIPALIFALSEVNNYNKNDLAPRVENFIAVDVSSKEVELSWDYVDDETVYFEIYRSKKIKGFTQASNRIGLTKLKTYIDKNLISSTNYYYYIRAVCKDRNVKSAFAQILGVRTKPAYNMFSKILYPLAESIGYVGEKTKKNAEHFGNNSLFVGISEGKGECFGICGFSLKTVPQNAIITSASISFYPMNRVSVQVESYGEWRLSQIDERTITSISSYEEVKKADVLSYIDRPIGSAQLSQGVWKTYNFAKQELDVLQESLKREEAYFKMQGPSMLPLDRASQLMQWDIGYGKFSGGLSYRPKLDISYTISETKIELRSAYEYTAYKDKLVENKLVVGFDEDGNKKYACFEFDLSKLPEMDNTVISTSYIELDVQSINSNNNLRFHIEMITPYEGKKSYNKIKYRKIIERIGYDVSVTDIKKESKQRFVFDTHAINEMVENAKETEKNSKAVFIISASTQKLFSKAQNVDWCDEKRVNRPSLVINYIKKRRFAPDKVDNLRHSIENNMIRLDWDAPKDEGYKGVIVVKNPFKVPCSPYDGQKLYGGSDSYTYDNFGDMNVHKYYAVFSYDDVPNFSQPVFIKINIEK</sequence>
<dbReference type="EC" id="3.4.17.18" evidence="11"/>
<evidence type="ECO:0000256" key="8">
    <source>
        <dbReference type="ARBA" id="ARBA00022833"/>
    </source>
</evidence>
<keyword evidence="9" id="KW-0482">Metalloprotease</keyword>
<dbReference type="FunFam" id="3.40.630.10:FF:000084">
    <property type="entry name" value="Carboxypeptidase B2"/>
    <property type="match status" value="1"/>
</dbReference>
<dbReference type="Proteomes" id="UP000593836">
    <property type="component" value="Chromosome"/>
</dbReference>
<dbReference type="PRINTS" id="PR00765">
    <property type="entry name" value="CRBOXYPTASEA"/>
</dbReference>
<comment type="caution">
    <text evidence="12">Lacks conserved residue(s) required for the propagation of feature annotation.</text>
</comment>
<dbReference type="PROSITE" id="PS52035">
    <property type="entry name" value="PEPTIDASE_M14"/>
    <property type="match status" value="1"/>
</dbReference>
<evidence type="ECO:0000259" key="14">
    <source>
        <dbReference type="PROSITE" id="PS52035"/>
    </source>
</evidence>
<keyword evidence="16" id="KW-1185">Reference proteome</keyword>
<evidence type="ECO:0000313" key="15">
    <source>
        <dbReference type="EMBL" id="QOY55058.1"/>
    </source>
</evidence>
<evidence type="ECO:0000256" key="10">
    <source>
        <dbReference type="ARBA" id="ARBA00050859"/>
    </source>
</evidence>
<reference evidence="15 16" key="1">
    <citation type="submission" date="2020-05" db="EMBL/GenBank/DDBJ databases">
        <title>Sulfurimonas marisnigri, sp. nov., and Sulfurimonas baltica, sp. nov., manganese oxide reducing chemolithoautotrophs of the class Epsilonproteobacteria isolated from the pelagic redoxclines of the Black and Baltic Seas and emended description of the genus Sulfurimonas.</title>
        <authorList>
            <person name="Henkel J.V."/>
            <person name="Laudan C."/>
            <person name="Werner J."/>
            <person name="Neu T."/>
            <person name="Plewe S."/>
            <person name="Sproer C."/>
            <person name="Bunk B."/>
            <person name="Schulz-Vogt H.N."/>
        </authorList>
    </citation>
    <scope>NUCLEOTIDE SEQUENCE [LARGE SCALE GENOMIC DNA]</scope>
    <source>
        <strain evidence="15 16">SoZ1</strain>
    </source>
</reference>
<dbReference type="PROSITE" id="PS50853">
    <property type="entry name" value="FN3"/>
    <property type="match status" value="1"/>
</dbReference>
<dbReference type="InterPro" id="IPR003961">
    <property type="entry name" value="FN3_dom"/>
</dbReference>
<keyword evidence="8" id="KW-0862">Zinc</keyword>
<protein>
    <recommendedName>
        <fullName evidence="11">carboxypeptidase T</fullName>
        <ecNumber evidence="11">3.4.17.18</ecNumber>
    </recommendedName>
</protein>
<evidence type="ECO:0000256" key="3">
    <source>
        <dbReference type="ARBA" id="ARBA00022645"/>
    </source>
</evidence>
<comment type="similarity">
    <text evidence="2 12">Belongs to the peptidase M14 family.</text>
</comment>
<dbReference type="AlphaFoldDB" id="A0A7S7M135"/>
<dbReference type="PROSITE" id="PS00132">
    <property type="entry name" value="CARBOXYPEPT_ZN_1"/>
    <property type="match status" value="1"/>
</dbReference>
<evidence type="ECO:0000256" key="4">
    <source>
        <dbReference type="ARBA" id="ARBA00022670"/>
    </source>
</evidence>
<dbReference type="InterPro" id="IPR000834">
    <property type="entry name" value="Peptidase_M14"/>
</dbReference>
<dbReference type="KEGG" id="smas:HUE87_02095"/>
<dbReference type="SUPFAM" id="SSF49265">
    <property type="entry name" value="Fibronectin type III"/>
    <property type="match status" value="1"/>
</dbReference>
<dbReference type="Pfam" id="PF00246">
    <property type="entry name" value="Peptidase_M14"/>
    <property type="match status" value="1"/>
</dbReference>
<dbReference type="Gene3D" id="3.40.630.10">
    <property type="entry name" value="Zn peptidases"/>
    <property type="match status" value="1"/>
</dbReference>
<evidence type="ECO:0000256" key="11">
    <source>
        <dbReference type="ARBA" id="ARBA00066554"/>
    </source>
</evidence>
<accession>A0A7S7M135</accession>
<evidence type="ECO:0000256" key="9">
    <source>
        <dbReference type="ARBA" id="ARBA00023049"/>
    </source>
</evidence>
<comment type="cofactor">
    <cofactor evidence="1">
        <name>Zn(2+)</name>
        <dbReference type="ChEBI" id="CHEBI:29105"/>
    </cofactor>
</comment>
<keyword evidence="3" id="KW-0121">Carboxypeptidase</keyword>
<keyword evidence="5" id="KW-0479">Metal-binding</keyword>
<gene>
    <name evidence="15" type="ORF">HUE87_02095</name>
</gene>
<evidence type="ECO:0000313" key="16">
    <source>
        <dbReference type="Proteomes" id="UP000593836"/>
    </source>
</evidence>
<dbReference type="GO" id="GO:0005615">
    <property type="term" value="C:extracellular space"/>
    <property type="evidence" value="ECO:0007669"/>
    <property type="project" value="TreeGrafter"/>
</dbReference>
<organism evidence="15 16">
    <name type="scientific">Candidatus Sulfurimonas marisnigri</name>
    <dbReference type="NCBI Taxonomy" id="2740405"/>
    <lineage>
        <taxon>Bacteria</taxon>
        <taxon>Pseudomonadati</taxon>
        <taxon>Campylobacterota</taxon>
        <taxon>Epsilonproteobacteria</taxon>
        <taxon>Campylobacterales</taxon>
        <taxon>Sulfurimonadaceae</taxon>
        <taxon>Sulfurimonas</taxon>
    </lineage>
</organism>
<dbReference type="InterPro" id="IPR013783">
    <property type="entry name" value="Ig-like_fold"/>
</dbReference>
<dbReference type="SUPFAM" id="SSF53187">
    <property type="entry name" value="Zn-dependent exopeptidases"/>
    <property type="match status" value="1"/>
</dbReference>
<evidence type="ECO:0000256" key="12">
    <source>
        <dbReference type="PROSITE-ProRule" id="PRU01379"/>
    </source>
</evidence>
<dbReference type="RefSeq" id="WP_194367100.1">
    <property type="nucleotide sequence ID" value="NZ_CP054493.1"/>
</dbReference>
<dbReference type="GO" id="GO:0008270">
    <property type="term" value="F:zinc ion binding"/>
    <property type="evidence" value="ECO:0007669"/>
    <property type="project" value="InterPro"/>
</dbReference>
<evidence type="ECO:0000256" key="1">
    <source>
        <dbReference type="ARBA" id="ARBA00001947"/>
    </source>
</evidence>
<proteinExistence type="inferred from homology"/>
<feature type="domain" description="Peptidase M14" evidence="14">
    <location>
        <begin position="4"/>
        <end position="292"/>
    </location>
</feature>